<dbReference type="Proteomes" id="UP000031465">
    <property type="component" value="Unassembled WGS sequence"/>
</dbReference>
<dbReference type="PATRIC" id="fig|362787.3.peg.1136"/>
<gene>
    <name evidence="1" type="ORF">DB44_CW00550</name>
</gene>
<protein>
    <submittedName>
        <fullName evidence="1">Uncharacterized protein</fullName>
    </submittedName>
</protein>
<dbReference type="AlphaFoldDB" id="A0A0C1JXA8"/>
<sequence>MLQVPLDSAKLADTLNWQCLVVMVFLIDKGEEQKFGDGFKGKGTTIHLFN</sequence>
<dbReference type="EMBL" id="JSAN01000069">
    <property type="protein sequence ID" value="KIC71882.1"/>
    <property type="molecule type" value="Genomic_DNA"/>
</dbReference>
<organism evidence="1 2">
    <name type="scientific">Candidatus Protochlamydia amoebophila</name>
    <dbReference type="NCBI Taxonomy" id="362787"/>
    <lineage>
        <taxon>Bacteria</taxon>
        <taxon>Pseudomonadati</taxon>
        <taxon>Chlamydiota</taxon>
        <taxon>Chlamydiia</taxon>
        <taxon>Parachlamydiales</taxon>
        <taxon>Parachlamydiaceae</taxon>
        <taxon>Candidatus Protochlamydia</taxon>
    </lineage>
</organism>
<proteinExistence type="predicted"/>
<dbReference type="RefSeq" id="WP_155117144.1">
    <property type="nucleotide sequence ID" value="NZ_JSAN01000069.1"/>
</dbReference>
<evidence type="ECO:0000313" key="2">
    <source>
        <dbReference type="Proteomes" id="UP000031465"/>
    </source>
</evidence>
<evidence type="ECO:0000313" key="1">
    <source>
        <dbReference type="EMBL" id="KIC71882.1"/>
    </source>
</evidence>
<reference evidence="1 2" key="1">
    <citation type="journal article" date="2014" name="Mol. Biol. Evol.">
        <title>Massive expansion of Ubiquitination-related gene families within the Chlamydiae.</title>
        <authorList>
            <person name="Domman D."/>
            <person name="Collingro A."/>
            <person name="Lagkouvardos I."/>
            <person name="Gehre L."/>
            <person name="Weinmaier T."/>
            <person name="Rattei T."/>
            <person name="Subtil A."/>
            <person name="Horn M."/>
        </authorList>
    </citation>
    <scope>NUCLEOTIDE SEQUENCE [LARGE SCALE GENOMIC DNA]</scope>
    <source>
        <strain evidence="1 2">EI2</strain>
    </source>
</reference>
<comment type="caution">
    <text evidence="1">The sequence shown here is derived from an EMBL/GenBank/DDBJ whole genome shotgun (WGS) entry which is preliminary data.</text>
</comment>
<name>A0A0C1JXA8_9BACT</name>
<accession>A0A0C1JXA8</accession>